<keyword evidence="10 13" id="KW-0408">Iron</keyword>
<dbReference type="InterPro" id="IPR017972">
    <property type="entry name" value="Cyt_P450_CS"/>
</dbReference>
<evidence type="ECO:0000256" key="13">
    <source>
        <dbReference type="PIRSR" id="PIRSR602401-1"/>
    </source>
</evidence>
<comment type="similarity">
    <text evidence="4 14">Belongs to the cytochrome P450 family.</text>
</comment>
<evidence type="ECO:0000256" key="10">
    <source>
        <dbReference type="ARBA" id="ARBA00023004"/>
    </source>
</evidence>
<accession>A0A4R0RR10</accession>
<dbReference type="SUPFAM" id="SSF48264">
    <property type="entry name" value="Cytochrome P450"/>
    <property type="match status" value="1"/>
</dbReference>
<dbReference type="GO" id="GO:0004497">
    <property type="term" value="F:monooxygenase activity"/>
    <property type="evidence" value="ECO:0007669"/>
    <property type="project" value="UniProtKB-KW"/>
</dbReference>
<keyword evidence="5 13" id="KW-0349">Heme</keyword>
<evidence type="ECO:0000256" key="12">
    <source>
        <dbReference type="ARBA" id="ARBA00023136"/>
    </source>
</evidence>
<gene>
    <name evidence="15" type="ORF">EIP91_001597</name>
</gene>
<evidence type="ECO:0000256" key="11">
    <source>
        <dbReference type="ARBA" id="ARBA00023033"/>
    </source>
</evidence>
<evidence type="ECO:0000256" key="14">
    <source>
        <dbReference type="RuleBase" id="RU000461"/>
    </source>
</evidence>
<keyword evidence="16" id="KW-1185">Reference proteome</keyword>
<comment type="cofactor">
    <cofactor evidence="1 13">
        <name>heme</name>
        <dbReference type="ChEBI" id="CHEBI:30413"/>
    </cofactor>
</comment>
<dbReference type="PANTHER" id="PTHR46300">
    <property type="entry name" value="P450, PUTATIVE (EUROFUNG)-RELATED-RELATED"/>
    <property type="match status" value="1"/>
</dbReference>
<comment type="subcellular location">
    <subcellularLocation>
        <location evidence="2">Membrane</location>
        <topology evidence="2">Single-pass membrane protein</topology>
    </subcellularLocation>
</comment>
<sequence length="469" mass="52836">MTIIRPWETFREWHNRYQSDILHIQVPGQHIILLSTVEDAIELLERRSNIYSDRITPVMIELMEMHYNVALMPYSSTWRAHRRLFHQEFHPTDIDKYKATQLKQARNFLGWVSKSPAQSYLHTRRFVTAIILSIAYGRTITDMDDEQVVLVEKVALGSAVATLPGSFWVEFLPFLKYLPRWIPGQTFRKHADTYIPLVAAMRDKPFGEVQAAVDQGRAAPSLAQTLIEKARTMYGGTPEESTYLDLAKNVTAFAYAAAADTTASTSLFFLLAMALYPAVQKQAQAELDKVIGPNRLPDWDDLDRLPFLNAILMEVMRWTPVTPIGVPHAVSTDDEYKGYCIPNGSLVIPSFWTLMRNADDYPDPDAFKPERFLDKDGSIDPSVRDPTTIAFGFGRRICPGKYFAINNVLIFMATTLHVFDVSAGVDENGRPVELTTEMIGSVVAMPRCVPCGFTPRSKVAETLIHGVAA</sequence>
<keyword evidence="9 14" id="KW-0560">Oxidoreductase</keyword>
<dbReference type="CDD" id="cd11065">
    <property type="entry name" value="CYP64-like"/>
    <property type="match status" value="1"/>
</dbReference>
<keyword evidence="8" id="KW-1133">Transmembrane helix</keyword>
<dbReference type="PRINTS" id="PR00463">
    <property type="entry name" value="EP450I"/>
</dbReference>
<dbReference type="Pfam" id="PF00067">
    <property type="entry name" value="p450"/>
    <property type="match status" value="1"/>
</dbReference>
<dbReference type="InterPro" id="IPR036396">
    <property type="entry name" value="Cyt_P450_sf"/>
</dbReference>
<comment type="caution">
    <text evidence="15">The sequence shown here is derived from an EMBL/GenBank/DDBJ whole genome shotgun (WGS) entry which is preliminary data.</text>
</comment>
<evidence type="ECO:0000256" key="1">
    <source>
        <dbReference type="ARBA" id="ARBA00001971"/>
    </source>
</evidence>
<dbReference type="InterPro" id="IPR002401">
    <property type="entry name" value="Cyt_P450_E_grp-I"/>
</dbReference>
<evidence type="ECO:0000256" key="4">
    <source>
        <dbReference type="ARBA" id="ARBA00010617"/>
    </source>
</evidence>
<keyword evidence="7 13" id="KW-0479">Metal-binding</keyword>
<keyword evidence="6" id="KW-0812">Transmembrane</keyword>
<dbReference type="InterPro" id="IPR050364">
    <property type="entry name" value="Cytochrome_P450_fung"/>
</dbReference>
<dbReference type="PANTHER" id="PTHR46300:SF7">
    <property type="entry name" value="P450, PUTATIVE (EUROFUNG)-RELATED"/>
    <property type="match status" value="1"/>
</dbReference>
<dbReference type="InterPro" id="IPR001128">
    <property type="entry name" value="Cyt_P450"/>
</dbReference>
<dbReference type="EMBL" id="RWJN01000142">
    <property type="protein sequence ID" value="TCD66268.1"/>
    <property type="molecule type" value="Genomic_DNA"/>
</dbReference>
<feature type="binding site" description="axial binding residue" evidence="13">
    <location>
        <position position="398"/>
    </location>
    <ligand>
        <name>heme</name>
        <dbReference type="ChEBI" id="CHEBI:30413"/>
    </ligand>
    <ligandPart>
        <name>Fe</name>
        <dbReference type="ChEBI" id="CHEBI:18248"/>
    </ligandPart>
</feature>
<protein>
    <recommendedName>
        <fullName evidence="17">Cytochrome P450</fullName>
    </recommendedName>
</protein>
<dbReference type="AlphaFoldDB" id="A0A4R0RR10"/>
<dbReference type="OrthoDB" id="1470350at2759"/>
<evidence type="ECO:0000256" key="5">
    <source>
        <dbReference type="ARBA" id="ARBA00022617"/>
    </source>
</evidence>
<dbReference type="GO" id="GO:0005506">
    <property type="term" value="F:iron ion binding"/>
    <property type="evidence" value="ECO:0007669"/>
    <property type="project" value="InterPro"/>
</dbReference>
<name>A0A4R0RR10_9APHY</name>
<dbReference type="GO" id="GO:0016020">
    <property type="term" value="C:membrane"/>
    <property type="evidence" value="ECO:0007669"/>
    <property type="project" value="UniProtKB-SubCell"/>
</dbReference>
<evidence type="ECO:0000256" key="9">
    <source>
        <dbReference type="ARBA" id="ARBA00023002"/>
    </source>
</evidence>
<dbReference type="STRING" id="92696.A0A4R0RR10"/>
<comment type="pathway">
    <text evidence="3">Secondary metabolite biosynthesis.</text>
</comment>
<evidence type="ECO:0000256" key="3">
    <source>
        <dbReference type="ARBA" id="ARBA00005179"/>
    </source>
</evidence>
<evidence type="ECO:0000313" key="16">
    <source>
        <dbReference type="Proteomes" id="UP000292702"/>
    </source>
</evidence>
<reference evidence="15 16" key="1">
    <citation type="submission" date="2018-11" db="EMBL/GenBank/DDBJ databases">
        <title>Genome assembly of Steccherinum ochraceum LE-BIN_3174, the white-rot fungus of the Steccherinaceae family (The Residual Polyporoid clade, Polyporales, Basidiomycota).</title>
        <authorList>
            <person name="Fedorova T.V."/>
            <person name="Glazunova O.A."/>
            <person name="Landesman E.O."/>
            <person name="Moiseenko K.V."/>
            <person name="Psurtseva N.V."/>
            <person name="Savinova O.S."/>
            <person name="Shakhova N.V."/>
            <person name="Tyazhelova T.V."/>
            <person name="Vasina D.V."/>
        </authorList>
    </citation>
    <scope>NUCLEOTIDE SEQUENCE [LARGE SCALE GENOMIC DNA]</scope>
    <source>
        <strain evidence="15 16">LE-BIN_3174</strain>
    </source>
</reference>
<dbReference type="PRINTS" id="PR00385">
    <property type="entry name" value="P450"/>
</dbReference>
<proteinExistence type="inferred from homology"/>
<evidence type="ECO:0000313" key="15">
    <source>
        <dbReference type="EMBL" id="TCD66268.1"/>
    </source>
</evidence>
<dbReference type="PROSITE" id="PS00086">
    <property type="entry name" value="CYTOCHROME_P450"/>
    <property type="match status" value="1"/>
</dbReference>
<evidence type="ECO:0000256" key="6">
    <source>
        <dbReference type="ARBA" id="ARBA00022692"/>
    </source>
</evidence>
<keyword evidence="12" id="KW-0472">Membrane</keyword>
<dbReference type="GO" id="GO:0020037">
    <property type="term" value="F:heme binding"/>
    <property type="evidence" value="ECO:0007669"/>
    <property type="project" value="InterPro"/>
</dbReference>
<evidence type="ECO:0008006" key="17">
    <source>
        <dbReference type="Google" id="ProtNLM"/>
    </source>
</evidence>
<organism evidence="15 16">
    <name type="scientific">Steccherinum ochraceum</name>
    <dbReference type="NCBI Taxonomy" id="92696"/>
    <lineage>
        <taxon>Eukaryota</taxon>
        <taxon>Fungi</taxon>
        <taxon>Dikarya</taxon>
        <taxon>Basidiomycota</taxon>
        <taxon>Agaricomycotina</taxon>
        <taxon>Agaricomycetes</taxon>
        <taxon>Polyporales</taxon>
        <taxon>Steccherinaceae</taxon>
        <taxon>Steccherinum</taxon>
    </lineage>
</organism>
<keyword evidence="11 14" id="KW-0503">Monooxygenase</keyword>
<evidence type="ECO:0000256" key="8">
    <source>
        <dbReference type="ARBA" id="ARBA00022989"/>
    </source>
</evidence>
<dbReference type="Proteomes" id="UP000292702">
    <property type="component" value="Unassembled WGS sequence"/>
</dbReference>
<evidence type="ECO:0000256" key="7">
    <source>
        <dbReference type="ARBA" id="ARBA00022723"/>
    </source>
</evidence>
<evidence type="ECO:0000256" key="2">
    <source>
        <dbReference type="ARBA" id="ARBA00004167"/>
    </source>
</evidence>
<dbReference type="GO" id="GO:0016705">
    <property type="term" value="F:oxidoreductase activity, acting on paired donors, with incorporation or reduction of molecular oxygen"/>
    <property type="evidence" value="ECO:0007669"/>
    <property type="project" value="InterPro"/>
</dbReference>
<dbReference type="Gene3D" id="1.10.630.10">
    <property type="entry name" value="Cytochrome P450"/>
    <property type="match status" value="1"/>
</dbReference>